<protein>
    <submittedName>
        <fullName evidence="2">Uncharacterized protein</fullName>
    </submittedName>
</protein>
<feature type="region of interest" description="Disordered" evidence="1">
    <location>
        <begin position="46"/>
        <end position="90"/>
    </location>
</feature>
<keyword evidence="3" id="KW-1185">Reference proteome</keyword>
<organism evidence="2 3">
    <name type="scientific">Armillaria novae-zelandiae</name>
    <dbReference type="NCBI Taxonomy" id="153914"/>
    <lineage>
        <taxon>Eukaryota</taxon>
        <taxon>Fungi</taxon>
        <taxon>Dikarya</taxon>
        <taxon>Basidiomycota</taxon>
        <taxon>Agaricomycotina</taxon>
        <taxon>Agaricomycetes</taxon>
        <taxon>Agaricomycetidae</taxon>
        <taxon>Agaricales</taxon>
        <taxon>Marasmiineae</taxon>
        <taxon>Physalacriaceae</taxon>
        <taxon>Armillaria</taxon>
    </lineage>
</organism>
<accession>A0AA39NBY7</accession>
<feature type="compositionally biased region" description="Low complexity" evidence="1">
    <location>
        <begin position="46"/>
        <end position="84"/>
    </location>
</feature>
<evidence type="ECO:0000313" key="2">
    <source>
        <dbReference type="EMBL" id="KAK0462800.1"/>
    </source>
</evidence>
<reference evidence="2" key="1">
    <citation type="submission" date="2023-06" db="EMBL/GenBank/DDBJ databases">
        <authorList>
            <consortium name="Lawrence Berkeley National Laboratory"/>
            <person name="Ahrendt S."/>
            <person name="Sahu N."/>
            <person name="Indic B."/>
            <person name="Wong-Bajracharya J."/>
            <person name="Merenyi Z."/>
            <person name="Ke H.-M."/>
            <person name="Monk M."/>
            <person name="Kocsube S."/>
            <person name="Drula E."/>
            <person name="Lipzen A."/>
            <person name="Balint B."/>
            <person name="Henrissat B."/>
            <person name="Andreopoulos B."/>
            <person name="Martin F.M."/>
            <person name="Harder C.B."/>
            <person name="Rigling D."/>
            <person name="Ford K.L."/>
            <person name="Foster G.D."/>
            <person name="Pangilinan J."/>
            <person name="Papanicolaou A."/>
            <person name="Barry K."/>
            <person name="LaButti K."/>
            <person name="Viragh M."/>
            <person name="Koriabine M."/>
            <person name="Yan M."/>
            <person name="Riley R."/>
            <person name="Champramary S."/>
            <person name="Plett K.L."/>
            <person name="Tsai I.J."/>
            <person name="Slot J."/>
            <person name="Sipos G."/>
            <person name="Plett J."/>
            <person name="Nagy L.G."/>
            <person name="Grigoriev I.V."/>
        </authorList>
    </citation>
    <scope>NUCLEOTIDE SEQUENCE</scope>
    <source>
        <strain evidence="2">ICMP 16352</strain>
    </source>
</reference>
<evidence type="ECO:0000313" key="3">
    <source>
        <dbReference type="Proteomes" id="UP001175227"/>
    </source>
</evidence>
<name>A0AA39NBY7_9AGAR</name>
<dbReference type="AlphaFoldDB" id="A0AA39NBY7"/>
<evidence type="ECO:0000256" key="1">
    <source>
        <dbReference type="SAM" id="MobiDB-lite"/>
    </source>
</evidence>
<comment type="caution">
    <text evidence="2">The sequence shown here is derived from an EMBL/GenBank/DDBJ whole genome shotgun (WGS) entry which is preliminary data.</text>
</comment>
<dbReference type="Proteomes" id="UP001175227">
    <property type="component" value="Unassembled WGS sequence"/>
</dbReference>
<sequence length="149" mass="15573">MNVKLDVFHYIPLPSTTSLTLTVTSISSLSPSMMMASIASTTSQIGATTSSPSITTTSDESSTTSLTPPSPASSHTHMSNMHTSLATSESGSSDANLLGTHLFWHHVVNILDPIDIFGHYAFVALKATATTADAIAISSATHVPFSHIN</sequence>
<proteinExistence type="predicted"/>
<dbReference type="EMBL" id="JAUEPR010000121">
    <property type="protein sequence ID" value="KAK0462800.1"/>
    <property type="molecule type" value="Genomic_DNA"/>
</dbReference>
<gene>
    <name evidence="2" type="ORF">IW261DRAFT_1576161</name>
</gene>